<dbReference type="EMBL" id="CAJVQA010031576">
    <property type="protein sequence ID" value="CAG8801621.1"/>
    <property type="molecule type" value="Genomic_DNA"/>
</dbReference>
<dbReference type="Proteomes" id="UP000789759">
    <property type="component" value="Unassembled WGS sequence"/>
</dbReference>
<keyword evidence="2" id="KW-1185">Reference proteome</keyword>
<comment type="caution">
    <text evidence="1">The sequence shown here is derived from an EMBL/GenBank/DDBJ whole genome shotgun (WGS) entry which is preliminary data.</text>
</comment>
<dbReference type="OrthoDB" id="2405040at2759"/>
<evidence type="ECO:0000313" key="1">
    <source>
        <dbReference type="EMBL" id="CAG8801621.1"/>
    </source>
</evidence>
<feature type="non-terminal residue" evidence="1">
    <location>
        <position position="1"/>
    </location>
</feature>
<name>A0A9N9JX17_9GLOM</name>
<dbReference type="AlphaFoldDB" id="A0A9N9JX17"/>
<organism evidence="1 2">
    <name type="scientific">Cetraspora pellucida</name>
    <dbReference type="NCBI Taxonomy" id="1433469"/>
    <lineage>
        <taxon>Eukaryota</taxon>
        <taxon>Fungi</taxon>
        <taxon>Fungi incertae sedis</taxon>
        <taxon>Mucoromycota</taxon>
        <taxon>Glomeromycotina</taxon>
        <taxon>Glomeromycetes</taxon>
        <taxon>Diversisporales</taxon>
        <taxon>Gigasporaceae</taxon>
        <taxon>Cetraspora</taxon>
    </lineage>
</organism>
<accession>A0A9N9JX17</accession>
<gene>
    <name evidence="1" type="ORF">CPELLU_LOCUS17758</name>
</gene>
<reference evidence="1" key="1">
    <citation type="submission" date="2021-06" db="EMBL/GenBank/DDBJ databases">
        <authorList>
            <person name="Kallberg Y."/>
            <person name="Tangrot J."/>
            <person name="Rosling A."/>
        </authorList>
    </citation>
    <scope>NUCLEOTIDE SEQUENCE</scope>
    <source>
        <strain evidence="1">FL966</strain>
    </source>
</reference>
<evidence type="ECO:0000313" key="2">
    <source>
        <dbReference type="Proteomes" id="UP000789759"/>
    </source>
</evidence>
<proteinExistence type="predicted"/>
<sequence>GINCYDAFKEEYFIFCAVIVNWSGDTPGLMKLIGITGHNSYKGCRYCNLRGVHTNYIYYPTTLPPNFNSERYCPANLPNRTYEEWKERFKKICEAKSEKK</sequence>
<protein>
    <submittedName>
        <fullName evidence="1">21951_t:CDS:1</fullName>
    </submittedName>
</protein>